<evidence type="ECO:0000313" key="2">
    <source>
        <dbReference type="Proteomes" id="UP001630127"/>
    </source>
</evidence>
<sequence length="81" mass="9000">VMLVSPSSFVPIQVAWYSPPLGSFKLNVDESSFATLGRLVEVVLCTLLMIKGWRGVFLESDSILLCQLILVTASTPWNWMP</sequence>
<dbReference type="Proteomes" id="UP001630127">
    <property type="component" value="Unassembled WGS sequence"/>
</dbReference>
<name>A0ABD2Z1P2_9GENT</name>
<dbReference type="EMBL" id="JBJUIK010000011">
    <property type="protein sequence ID" value="KAL3513425.1"/>
    <property type="molecule type" value="Genomic_DNA"/>
</dbReference>
<organism evidence="1 2">
    <name type="scientific">Cinchona calisaya</name>
    <dbReference type="NCBI Taxonomy" id="153742"/>
    <lineage>
        <taxon>Eukaryota</taxon>
        <taxon>Viridiplantae</taxon>
        <taxon>Streptophyta</taxon>
        <taxon>Embryophyta</taxon>
        <taxon>Tracheophyta</taxon>
        <taxon>Spermatophyta</taxon>
        <taxon>Magnoliopsida</taxon>
        <taxon>eudicotyledons</taxon>
        <taxon>Gunneridae</taxon>
        <taxon>Pentapetalae</taxon>
        <taxon>asterids</taxon>
        <taxon>lamiids</taxon>
        <taxon>Gentianales</taxon>
        <taxon>Rubiaceae</taxon>
        <taxon>Cinchonoideae</taxon>
        <taxon>Cinchoneae</taxon>
        <taxon>Cinchona</taxon>
    </lineage>
</organism>
<protein>
    <recommendedName>
        <fullName evidence="3">RNase H type-1 domain-containing protein</fullName>
    </recommendedName>
</protein>
<evidence type="ECO:0000313" key="1">
    <source>
        <dbReference type="EMBL" id="KAL3513425.1"/>
    </source>
</evidence>
<gene>
    <name evidence="1" type="ORF">ACH5RR_026142</name>
</gene>
<evidence type="ECO:0008006" key="3">
    <source>
        <dbReference type="Google" id="ProtNLM"/>
    </source>
</evidence>
<comment type="caution">
    <text evidence="1">The sequence shown here is derived from an EMBL/GenBank/DDBJ whole genome shotgun (WGS) entry which is preliminary data.</text>
</comment>
<keyword evidence="2" id="KW-1185">Reference proteome</keyword>
<reference evidence="1 2" key="1">
    <citation type="submission" date="2024-11" db="EMBL/GenBank/DDBJ databases">
        <title>A near-complete genome assembly of Cinchona calisaya.</title>
        <authorList>
            <person name="Lian D.C."/>
            <person name="Zhao X.W."/>
            <person name="Wei L."/>
        </authorList>
    </citation>
    <scope>NUCLEOTIDE SEQUENCE [LARGE SCALE GENOMIC DNA]</scope>
    <source>
        <tissue evidence="1">Nenye</tissue>
    </source>
</reference>
<proteinExistence type="predicted"/>
<dbReference type="AlphaFoldDB" id="A0ABD2Z1P2"/>
<accession>A0ABD2Z1P2</accession>
<feature type="non-terminal residue" evidence="1">
    <location>
        <position position="1"/>
    </location>
</feature>